<sequence length="273" mass="28808">MAPLAEAFVLGTAPPALPVSRLASKPRWAMHNAEPGVGSALSAAAAVVAGLAAKRRMTDMRAAVATRASPPEETNSVAEAKASQDSLESSAPDAGQGALSQRLRQRLASTIAEQESQVEAVPSEEQKRIVQQEVDLNGIDPVACFLGAAPVAALSYGFWTFTSRSAEWFYNHPVESDFYPVQRLGLVFQAAVVGLSSLAAGIFGFTALGILLLGVRVSFGVMSGELDPADKSKGIGKRSTAETVLDVFTKDPVEVVKAEKERKLQAERKKDAA</sequence>
<evidence type="ECO:0000313" key="4">
    <source>
        <dbReference type="Proteomes" id="UP000604046"/>
    </source>
</evidence>
<organism evidence="3 4">
    <name type="scientific">Symbiodinium natans</name>
    <dbReference type="NCBI Taxonomy" id="878477"/>
    <lineage>
        <taxon>Eukaryota</taxon>
        <taxon>Sar</taxon>
        <taxon>Alveolata</taxon>
        <taxon>Dinophyceae</taxon>
        <taxon>Suessiales</taxon>
        <taxon>Symbiodiniaceae</taxon>
        <taxon>Symbiodinium</taxon>
    </lineage>
</organism>
<protein>
    <submittedName>
        <fullName evidence="3">SLC2A3 protein</fullName>
    </submittedName>
</protein>
<evidence type="ECO:0000313" key="3">
    <source>
        <dbReference type="EMBL" id="CAE7033036.1"/>
    </source>
</evidence>
<reference evidence="3" key="1">
    <citation type="submission" date="2021-02" db="EMBL/GenBank/DDBJ databases">
        <authorList>
            <person name="Dougan E. K."/>
            <person name="Rhodes N."/>
            <person name="Thang M."/>
            <person name="Chan C."/>
        </authorList>
    </citation>
    <scope>NUCLEOTIDE SEQUENCE</scope>
</reference>
<dbReference type="AlphaFoldDB" id="A0A812IC06"/>
<feature type="compositionally biased region" description="Polar residues" evidence="1">
    <location>
        <begin position="72"/>
        <end position="89"/>
    </location>
</feature>
<gene>
    <name evidence="3" type="primary">SLC2A3</name>
    <name evidence="3" type="ORF">SNAT2548_LOCUS3971</name>
</gene>
<dbReference type="Pfam" id="PF11282">
    <property type="entry name" value="DUF3082"/>
    <property type="match status" value="1"/>
</dbReference>
<evidence type="ECO:0000256" key="2">
    <source>
        <dbReference type="SAM" id="Phobius"/>
    </source>
</evidence>
<keyword evidence="4" id="KW-1185">Reference proteome</keyword>
<comment type="caution">
    <text evidence="3">The sequence shown here is derived from an EMBL/GenBank/DDBJ whole genome shotgun (WGS) entry which is preliminary data.</text>
</comment>
<name>A0A812IC06_9DINO</name>
<keyword evidence="2" id="KW-0472">Membrane</keyword>
<keyword evidence="2" id="KW-1133">Transmembrane helix</keyword>
<feature type="transmembrane region" description="Helical" evidence="2">
    <location>
        <begin position="138"/>
        <end position="159"/>
    </location>
</feature>
<feature type="transmembrane region" description="Helical" evidence="2">
    <location>
        <begin position="186"/>
        <end position="213"/>
    </location>
</feature>
<dbReference type="OrthoDB" id="45605at2759"/>
<dbReference type="EMBL" id="CAJNDS010000242">
    <property type="protein sequence ID" value="CAE7033036.1"/>
    <property type="molecule type" value="Genomic_DNA"/>
</dbReference>
<evidence type="ECO:0000256" key="1">
    <source>
        <dbReference type="SAM" id="MobiDB-lite"/>
    </source>
</evidence>
<keyword evidence="2" id="KW-0812">Transmembrane</keyword>
<feature type="transmembrane region" description="Helical" evidence="2">
    <location>
        <begin position="36"/>
        <end position="53"/>
    </location>
</feature>
<dbReference type="InterPro" id="IPR021434">
    <property type="entry name" value="DUF3082"/>
</dbReference>
<dbReference type="Proteomes" id="UP000604046">
    <property type="component" value="Unassembled WGS sequence"/>
</dbReference>
<proteinExistence type="predicted"/>
<accession>A0A812IC06</accession>
<feature type="region of interest" description="Disordered" evidence="1">
    <location>
        <begin position="63"/>
        <end position="99"/>
    </location>
</feature>